<feature type="domain" description="WH1" evidence="3">
    <location>
        <begin position="17"/>
        <end position="129"/>
    </location>
</feature>
<feature type="region of interest" description="Disordered" evidence="2">
    <location>
        <begin position="788"/>
        <end position="879"/>
    </location>
</feature>
<organism evidence="5 6">
    <name type="scientific">Microdochium trichocladiopsis</name>
    <dbReference type="NCBI Taxonomy" id="1682393"/>
    <lineage>
        <taxon>Eukaryota</taxon>
        <taxon>Fungi</taxon>
        <taxon>Dikarya</taxon>
        <taxon>Ascomycota</taxon>
        <taxon>Pezizomycotina</taxon>
        <taxon>Sordariomycetes</taxon>
        <taxon>Xylariomycetidae</taxon>
        <taxon>Xylariales</taxon>
        <taxon>Microdochiaceae</taxon>
        <taxon>Microdochium</taxon>
    </lineage>
</organism>
<dbReference type="CDD" id="cd01205">
    <property type="entry name" value="EVH1_WASP-like"/>
    <property type="match status" value="1"/>
</dbReference>
<dbReference type="Gene3D" id="2.30.29.30">
    <property type="entry name" value="Pleckstrin-homology domain (PH domain)/Phosphotyrosine-binding domain (PTB)"/>
    <property type="match status" value="1"/>
</dbReference>
<feature type="compositionally biased region" description="Basic and acidic residues" evidence="2">
    <location>
        <begin position="514"/>
        <end position="524"/>
    </location>
</feature>
<dbReference type="Proteomes" id="UP000756346">
    <property type="component" value="Unassembled WGS sequence"/>
</dbReference>
<feature type="compositionally biased region" description="Polar residues" evidence="2">
    <location>
        <begin position="570"/>
        <end position="587"/>
    </location>
</feature>
<feature type="compositionally biased region" description="Pro residues" evidence="2">
    <location>
        <begin position="427"/>
        <end position="483"/>
    </location>
</feature>
<evidence type="ECO:0000259" key="3">
    <source>
        <dbReference type="PROSITE" id="PS50229"/>
    </source>
</evidence>
<feature type="compositionally biased region" description="Polar residues" evidence="2">
    <location>
        <begin position="172"/>
        <end position="193"/>
    </location>
</feature>
<dbReference type="SUPFAM" id="SSF50729">
    <property type="entry name" value="PH domain-like"/>
    <property type="match status" value="1"/>
</dbReference>
<dbReference type="InterPro" id="IPR033927">
    <property type="entry name" value="WASPfam_EVH1"/>
</dbReference>
<dbReference type="InterPro" id="IPR011993">
    <property type="entry name" value="PH-like_dom_sf"/>
</dbReference>
<proteinExistence type="predicted"/>
<protein>
    <recommendedName>
        <fullName evidence="7">WH1 domain-containing protein</fullName>
    </recommendedName>
</protein>
<sequence length="879" mass="94879">MPSILSEEDKETVKRVVPKQTNKIQAVAVAKLYVAYPDRTKWTYTGLQGAIVLSNDLVGNTYWLKLVDVSPAGRGVIWDQEIYDTWNYNQDRTFFHSFETEDCLAGLSFVDEKEAKQFKKKMDEREKNASKATRNTPFGGASQGSGGGHKSFLGGIFGGHRHSSAPTPPESPRTSLPPVQSHARTPSGTVNGFAKQSTEFAELEAYDPDWRDNFGNFLRDQGLTDEFIKENQGFIVEFLEQQGGAPPAETTRQPPLPPGPANGTAGRAPPPPPPPSSDASLSSGTRRGAPPPPPAPRRSGKAPDPPAPREPTPPQEPPAPPAPRFKAPPPLADAGKFAHAQPAPRPTPAVPGPPPPPRPAKTPIEDKEDSHGHKFGVPPPFAGQRLSSNPPPPPARGPAPPPPPRDQNRSPLFERSASTTFLVTTRPCPPPRNAAPPLPPTTGIPPPPPPPPPPAGSGGPPPPPPPPPPSGGIPPPPPPPPPGGAALPIPSVDAGRSAMLGDIQRAGGIGALKKVDRSQIRDRSAASVPGGSDTGSGGGPPAGGAPGGAGGMADALQAALQKRKTRVRDSVSSLTQQAVRQASGTRTQAKPVEGQVWFNGKTVFLGKHVKPFAREHDIFFGASMRTVRIKYPDNMVRLPLQVQATKDHVFNEIHYKYFSANKHPFCKSMLDLYVPKKQNESLWAWYFVIPSTAVPTVCGHARRRLRHAFRTALGQRGYDRFGWRADPATTRPLYMDARGEPIVSKYRRLQGSIKITNPAAKPVIHATFEDLVKQMNLIVVNLESLLGTDEPPWQARGPDSRQSIPDHDEDGELRIGDGFFTTKHSEEQPWSQWGDDPDGDDGWLASKARRPRRGSSNNSQSRKARPRRGFSLLEGHEDR</sequence>
<dbReference type="InterPro" id="IPR003124">
    <property type="entry name" value="WH2_dom"/>
</dbReference>
<dbReference type="Pfam" id="PF00568">
    <property type="entry name" value="WH1"/>
    <property type="match status" value="1"/>
</dbReference>
<evidence type="ECO:0008006" key="7">
    <source>
        <dbReference type="Google" id="ProtNLM"/>
    </source>
</evidence>
<dbReference type="PROSITE" id="PS50229">
    <property type="entry name" value="WH1"/>
    <property type="match status" value="1"/>
</dbReference>
<feature type="region of interest" description="Disordered" evidence="2">
    <location>
        <begin position="514"/>
        <end position="587"/>
    </location>
</feature>
<dbReference type="SMART" id="SM00461">
    <property type="entry name" value="WH1"/>
    <property type="match status" value="1"/>
</dbReference>
<feature type="compositionally biased region" description="Pro residues" evidence="2">
    <location>
        <begin position="303"/>
        <end position="331"/>
    </location>
</feature>
<keyword evidence="6" id="KW-1185">Reference proteome</keyword>
<feature type="compositionally biased region" description="Pro residues" evidence="2">
    <location>
        <begin position="343"/>
        <end position="360"/>
    </location>
</feature>
<feature type="compositionally biased region" description="Pro residues" evidence="2">
    <location>
        <begin position="389"/>
        <end position="405"/>
    </location>
</feature>
<evidence type="ECO:0000259" key="4">
    <source>
        <dbReference type="PROSITE" id="PS51082"/>
    </source>
</evidence>
<dbReference type="GO" id="GO:0003779">
    <property type="term" value="F:actin binding"/>
    <property type="evidence" value="ECO:0007669"/>
    <property type="project" value="InterPro"/>
</dbReference>
<dbReference type="GO" id="GO:0071933">
    <property type="term" value="F:Arp2/3 complex binding"/>
    <property type="evidence" value="ECO:0007669"/>
    <property type="project" value="UniProtKB-ARBA"/>
</dbReference>
<evidence type="ECO:0000256" key="2">
    <source>
        <dbReference type="SAM" id="MobiDB-lite"/>
    </source>
</evidence>
<feature type="compositionally biased region" description="Gly residues" evidence="2">
    <location>
        <begin position="532"/>
        <end position="551"/>
    </location>
</feature>
<dbReference type="GO" id="GO:0030479">
    <property type="term" value="C:actin cortical patch"/>
    <property type="evidence" value="ECO:0007669"/>
    <property type="project" value="UniProtKB-ARBA"/>
</dbReference>
<evidence type="ECO:0000313" key="6">
    <source>
        <dbReference type="Proteomes" id="UP000756346"/>
    </source>
</evidence>
<gene>
    <name evidence="5" type="ORF">B0I36DRAFT_428035</name>
</gene>
<dbReference type="EMBL" id="JAGTJQ010000002">
    <property type="protein sequence ID" value="KAH7037383.1"/>
    <property type="molecule type" value="Genomic_DNA"/>
</dbReference>
<evidence type="ECO:0000313" key="5">
    <source>
        <dbReference type="EMBL" id="KAH7037383.1"/>
    </source>
</evidence>
<dbReference type="OrthoDB" id="8963340at2759"/>
<dbReference type="GO" id="GO:0045010">
    <property type="term" value="P:actin nucleation"/>
    <property type="evidence" value="ECO:0007669"/>
    <property type="project" value="UniProtKB-ARBA"/>
</dbReference>
<feature type="region of interest" description="Disordered" evidence="2">
    <location>
        <begin position="242"/>
        <end position="499"/>
    </location>
</feature>
<feature type="domain" description="WH2" evidence="4">
    <location>
        <begin position="495"/>
        <end position="515"/>
    </location>
</feature>
<dbReference type="AlphaFoldDB" id="A0A9P8YDK8"/>
<dbReference type="InterPro" id="IPR000697">
    <property type="entry name" value="WH1/EVH1_dom"/>
</dbReference>
<dbReference type="PROSITE" id="PS51082">
    <property type="entry name" value="WH2"/>
    <property type="match status" value="1"/>
</dbReference>
<dbReference type="FunFam" id="2.30.29.30:FF:000281">
    <property type="entry name" value="Actin associated protein"/>
    <property type="match status" value="1"/>
</dbReference>
<feature type="compositionally biased region" description="Low complexity" evidence="2">
    <location>
        <begin position="277"/>
        <end position="288"/>
    </location>
</feature>
<feature type="compositionally biased region" description="Basic and acidic residues" evidence="2">
    <location>
        <begin position="120"/>
        <end position="129"/>
    </location>
</feature>
<name>A0A9P8YDK8_9PEZI</name>
<feature type="compositionally biased region" description="Basic and acidic residues" evidence="2">
    <location>
        <begin position="363"/>
        <end position="372"/>
    </location>
</feature>
<feature type="region of interest" description="Disordered" evidence="2">
    <location>
        <begin position="120"/>
        <end position="193"/>
    </location>
</feature>
<dbReference type="GeneID" id="70191986"/>
<evidence type="ECO:0000256" key="1">
    <source>
        <dbReference type="ARBA" id="ARBA00022553"/>
    </source>
</evidence>
<dbReference type="RefSeq" id="XP_046016504.1">
    <property type="nucleotide sequence ID" value="XM_046162440.1"/>
</dbReference>
<comment type="caution">
    <text evidence="5">The sequence shown here is derived from an EMBL/GenBank/DDBJ whole genome shotgun (WGS) entry which is preliminary data.</text>
</comment>
<reference evidence="5" key="1">
    <citation type="journal article" date="2021" name="Nat. Commun.">
        <title>Genetic determinants of endophytism in the Arabidopsis root mycobiome.</title>
        <authorList>
            <person name="Mesny F."/>
            <person name="Miyauchi S."/>
            <person name="Thiergart T."/>
            <person name="Pickel B."/>
            <person name="Atanasova L."/>
            <person name="Karlsson M."/>
            <person name="Huettel B."/>
            <person name="Barry K.W."/>
            <person name="Haridas S."/>
            <person name="Chen C."/>
            <person name="Bauer D."/>
            <person name="Andreopoulos W."/>
            <person name="Pangilinan J."/>
            <person name="LaButti K."/>
            <person name="Riley R."/>
            <person name="Lipzen A."/>
            <person name="Clum A."/>
            <person name="Drula E."/>
            <person name="Henrissat B."/>
            <person name="Kohler A."/>
            <person name="Grigoriev I.V."/>
            <person name="Martin F.M."/>
            <person name="Hacquard S."/>
        </authorList>
    </citation>
    <scope>NUCLEOTIDE SEQUENCE</scope>
    <source>
        <strain evidence="5">MPI-CAGE-CH-0230</strain>
    </source>
</reference>
<accession>A0A9P8YDK8</accession>
<keyword evidence="1" id="KW-0597">Phosphoprotein</keyword>